<evidence type="ECO:0000256" key="1">
    <source>
        <dbReference type="ARBA" id="ARBA00022475"/>
    </source>
</evidence>
<dbReference type="EMBL" id="CP134878">
    <property type="protein sequence ID" value="WNM20346.1"/>
    <property type="molecule type" value="Genomic_DNA"/>
</dbReference>
<keyword evidence="4 7" id="KW-0808">Transferase</keyword>
<dbReference type="InterPro" id="IPR009993">
    <property type="entry name" value="WecF"/>
</dbReference>
<accession>A0AA96J7W4</accession>
<dbReference type="GO" id="GO:0102031">
    <property type="term" value="F:4-acetamido-4,6-dideoxy-D-galactose transferase activity"/>
    <property type="evidence" value="ECO:0007669"/>
    <property type="project" value="UniProtKB-EC"/>
</dbReference>
<dbReference type="Pfam" id="PF07429">
    <property type="entry name" value="Glyco_transf_56"/>
    <property type="match status" value="1"/>
</dbReference>
<name>A0AA96J7W4_9FLAO</name>
<keyword evidence="3 7" id="KW-0328">Glycosyltransferase</keyword>
<sequence length="372" mass="44162">MILHLVHDEKIINRTISIFEEVAPNQNLFVVFTRHNLKHVNYQQNVILFKEFKKKYSNVEFSSVIIHFLNSRKIRFINQFIKNKATIYWIIWGNDLYNKLLHTKGFELYDTQSTYYKKTKKSFILRLFNKLVENIKVYKMEKFISKRINYIAIDKTKIDYNILVNYFPKFKNISCVEFFYYPIESVLSEALMQEWVEGDNIQIGNSASITNNHEYAMKFLSKINLGNKKVVVPLSYSGTKEYKETVKSKGVEYFGDNFKVLDNFLPLAEYNQLMLSFNHAIYANFRQEAVGNILILLYLGTKVFIPKKSPILLWARKLDLVIFELESITQTDIDNPLDINSRIHNRKIILEIYNLERLKILIKDNFNYEIVK</sequence>
<dbReference type="AlphaFoldDB" id="A0AA96J7W4"/>
<dbReference type="GO" id="GO:0009246">
    <property type="term" value="P:enterobacterial common antigen biosynthetic process"/>
    <property type="evidence" value="ECO:0007669"/>
    <property type="project" value="InterPro"/>
</dbReference>
<dbReference type="EMBL" id="CP134890">
    <property type="protein sequence ID" value="WNM21736.1"/>
    <property type="molecule type" value="Genomic_DNA"/>
</dbReference>
<evidence type="ECO:0000313" key="8">
    <source>
        <dbReference type="Proteomes" id="UP001304515"/>
    </source>
</evidence>
<evidence type="ECO:0000313" key="6">
    <source>
        <dbReference type="EMBL" id="WNM20346.1"/>
    </source>
</evidence>
<reference evidence="7 8" key="1">
    <citation type="submission" date="2023-09" db="EMBL/GenBank/DDBJ databases">
        <title>Flavobacterium sp. a novel bacteria isolate from Pepper rhizosphere.</title>
        <authorList>
            <person name="Peng Y."/>
            <person name="Lee J."/>
        </authorList>
    </citation>
    <scope>NUCLEOTIDE SEQUENCE [LARGE SCALE GENOMIC DNA]</scope>
    <source>
        <strain evidence="6">PMR2A8</strain>
        <strain evidence="7 8">PMTSA4</strain>
    </source>
</reference>
<evidence type="ECO:0000256" key="5">
    <source>
        <dbReference type="ARBA" id="ARBA00023136"/>
    </source>
</evidence>
<protein>
    <submittedName>
        <fullName evidence="7">TDP-N-acetylfucosamine:lipid II N-acetylfucosaminyltransferase</fullName>
        <ecNumber evidence="7">2.4.1.325</ecNumber>
    </submittedName>
</protein>
<accession>A0AA96EY38</accession>
<dbReference type="Proteomes" id="UP001304515">
    <property type="component" value="Chromosome"/>
</dbReference>
<evidence type="ECO:0000313" key="7">
    <source>
        <dbReference type="EMBL" id="WNM21736.1"/>
    </source>
</evidence>
<dbReference type="GO" id="GO:0008417">
    <property type="term" value="F:fucosyltransferase activity"/>
    <property type="evidence" value="ECO:0007669"/>
    <property type="project" value="InterPro"/>
</dbReference>
<organism evidence="7 8">
    <name type="scientific">Flavobacterium capsici</name>
    <dbReference type="NCBI Taxonomy" id="3075618"/>
    <lineage>
        <taxon>Bacteria</taxon>
        <taxon>Pseudomonadati</taxon>
        <taxon>Bacteroidota</taxon>
        <taxon>Flavobacteriia</taxon>
        <taxon>Flavobacteriales</taxon>
        <taxon>Flavobacteriaceae</taxon>
        <taxon>Flavobacterium</taxon>
    </lineage>
</organism>
<proteinExistence type="predicted"/>
<keyword evidence="2" id="KW-0997">Cell inner membrane</keyword>
<evidence type="ECO:0000256" key="4">
    <source>
        <dbReference type="ARBA" id="ARBA00022679"/>
    </source>
</evidence>
<dbReference type="RefSeq" id="WP_313325674.1">
    <property type="nucleotide sequence ID" value="NZ_CP134878.1"/>
</dbReference>
<keyword evidence="5" id="KW-0472">Membrane</keyword>
<evidence type="ECO:0000256" key="3">
    <source>
        <dbReference type="ARBA" id="ARBA00022676"/>
    </source>
</evidence>
<keyword evidence="1" id="KW-1003">Cell membrane</keyword>
<dbReference type="KEGG" id="fcj:RN605_13780"/>
<gene>
    <name evidence="7" type="ORF">RN605_13780</name>
    <name evidence="6" type="ORF">RN608_06610</name>
</gene>
<evidence type="ECO:0000256" key="2">
    <source>
        <dbReference type="ARBA" id="ARBA00022519"/>
    </source>
</evidence>
<keyword evidence="8" id="KW-1185">Reference proteome</keyword>
<dbReference type="EC" id="2.4.1.325" evidence="7"/>